<organism evidence="2 3">
    <name type="scientific">Thermomonospora echinospora</name>
    <dbReference type="NCBI Taxonomy" id="1992"/>
    <lineage>
        <taxon>Bacteria</taxon>
        <taxon>Bacillati</taxon>
        <taxon>Actinomycetota</taxon>
        <taxon>Actinomycetes</taxon>
        <taxon>Streptosporangiales</taxon>
        <taxon>Thermomonosporaceae</taxon>
        <taxon>Thermomonospora</taxon>
    </lineage>
</organism>
<evidence type="ECO:0000313" key="2">
    <source>
        <dbReference type="EMBL" id="SEG43307.1"/>
    </source>
</evidence>
<gene>
    <name evidence="2" type="ORF">SAMN04489712_105189</name>
</gene>
<dbReference type="AlphaFoldDB" id="A0A1H6A5K7"/>
<feature type="region of interest" description="Disordered" evidence="1">
    <location>
        <begin position="48"/>
        <end position="75"/>
    </location>
</feature>
<dbReference type="RefSeq" id="WP_103938176.1">
    <property type="nucleotide sequence ID" value="NZ_FNVO01000005.1"/>
</dbReference>
<evidence type="ECO:0000256" key="1">
    <source>
        <dbReference type="SAM" id="MobiDB-lite"/>
    </source>
</evidence>
<dbReference type="Proteomes" id="UP000236723">
    <property type="component" value="Unassembled WGS sequence"/>
</dbReference>
<evidence type="ECO:0000313" key="3">
    <source>
        <dbReference type="Proteomes" id="UP000236723"/>
    </source>
</evidence>
<dbReference type="EMBL" id="FNVO01000005">
    <property type="protein sequence ID" value="SEG43307.1"/>
    <property type="molecule type" value="Genomic_DNA"/>
</dbReference>
<sequence length="75" mass="7495">MARTVSIVAALVGSGPGEAVADMAREAIGKTVCVKCAGSARGDARPVALVPPPAGVSSRARAGRLRGEPTRPLTE</sequence>
<name>A0A1H6A5K7_9ACTN</name>
<accession>A0A1H6A5K7</accession>
<protein>
    <submittedName>
        <fullName evidence="2">Uncharacterized protein</fullName>
    </submittedName>
</protein>
<reference evidence="3" key="1">
    <citation type="submission" date="2016-10" db="EMBL/GenBank/DDBJ databases">
        <authorList>
            <person name="Varghese N."/>
            <person name="Submissions S."/>
        </authorList>
    </citation>
    <scope>NUCLEOTIDE SEQUENCE [LARGE SCALE GENOMIC DNA]</scope>
    <source>
        <strain evidence="3">DSM 43163</strain>
    </source>
</reference>
<keyword evidence="3" id="KW-1185">Reference proteome</keyword>
<proteinExistence type="predicted"/>
<feature type="compositionally biased region" description="Basic and acidic residues" evidence="1">
    <location>
        <begin position="65"/>
        <end position="75"/>
    </location>
</feature>